<dbReference type="Gene3D" id="2.40.50.100">
    <property type="match status" value="1"/>
</dbReference>
<dbReference type="InterPro" id="IPR000089">
    <property type="entry name" value="Biotin_lipoyl"/>
</dbReference>
<feature type="non-terminal residue" evidence="4">
    <location>
        <position position="121"/>
    </location>
</feature>
<feature type="domain" description="Lipoyl-binding" evidence="3">
    <location>
        <begin position="6"/>
        <end position="81"/>
    </location>
</feature>
<evidence type="ECO:0000256" key="2">
    <source>
        <dbReference type="SAM" id="MobiDB-lite"/>
    </source>
</evidence>
<gene>
    <name evidence="4" type="ORF">AVDCRST_MAG38-13</name>
</gene>
<accession>A0A6J4R5U7</accession>
<dbReference type="InterPro" id="IPR011053">
    <property type="entry name" value="Single_hybrid_motif"/>
</dbReference>
<sequence>MSIDTTLEVVMPAMGDSVTEGTVVEWLKHEGDSVEAGETVAVISTDKVDAEVPAPGAGVLTHVRVAVGETVAAGAVLAEVAAGDASAAAEGEEGAERSSTGNGSPGRDPGAPATAAGERRE</sequence>
<keyword evidence="1" id="KW-0450">Lipoyl</keyword>
<dbReference type="PANTHER" id="PTHR43416">
    <property type="entry name" value="DIHYDROLIPOYLLYSINE-RESIDUE SUCCINYLTRANSFERASE COMPONENT OF 2-OXOGLUTARATE DEHYDROGENASE COMPLEX, MITOCHONDRIAL-RELATED"/>
    <property type="match status" value="1"/>
</dbReference>
<dbReference type="AlphaFoldDB" id="A0A6J4R5U7"/>
<evidence type="ECO:0000313" key="4">
    <source>
        <dbReference type="EMBL" id="CAA9461009.1"/>
    </source>
</evidence>
<name>A0A6J4R5U7_9ACTN</name>
<reference evidence="4" key="1">
    <citation type="submission" date="2020-02" db="EMBL/GenBank/DDBJ databases">
        <authorList>
            <person name="Meier V. D."/>
        </authorList>
    </citation>
    <scope>NUCLEOTIDE SEQUENCE</scope>
    <source>
        <strain evidence="4">AVDCRST_MAG38</strain>
    </source>
</reference>
<dbReference type="GO" id="GO:0006099">
    <property type="term" value="P:tricarboxylic acid cycle"/>
    <property type="evidence" value="ECO:0007669"/>
    <property type="project" value="TreeGrafter"/>
</dbReference>
<feature type="region of interest" description="Disordered" evidence="2">
    <location>
        <begin position="82"/>
        <end position="121"/>
    </location>
</feature>
<evidence type="ECO:0000259" key="3">
    <source>
        <dbReference type="PROSITE" id="PS50968"/>
    </source>
</evidence>
<dbReference type="Pfam" id="PF00364">
    <property type="entry name" value="Biotin_lipoyl"/>
    <property type="match status" value="1"/>
</dbReference>
<dbReference type="CDD" id="cd06849">
    <property type="entry name" value="lipoyl_domain"/>
    <property type="match status" value="1"/>
</dbReference>
<organism evidence="4">
    <name type="scientific">uncultured Solirubrobacteraceae bacterium</name>
    <dbReference type="NCBI Taxonomy" id="1162706"/>
    <lineage>
        <taxon>Bacteria</taxon>
        <taxon>Bacillati</taxon>
        <taxon>Actinomycetota</taxon>
        <taxon>Thermoleophilia</taxon>
        <taxon>Solirubrobacterales</taxon>
        <taxon>Solirubrobacteraceae</taxon>
        <taxon>environmental samples</taxon>
    </lineage>
</organism>
<dbReference type="GO" id="GO:0005829">
    <property type="term" value="C:cytosol"/>
    <property type="evidence" value="ECO:0007669"/>
    <property type="project" value="TreeGrafter"/>
</dbReference>
<protein>
    <recommendedName>
        <fullName evidence="3">Lipoyl-binding domain-containing protein</fullName>
    </recommendedName>
</protein>
<dbReference type="PROSITE" id="PS50968">
    <property type="entry name" value="BIOTINYL_LIPOYL"/>
    <property type="match status" value="1"/>
</dbReference>
<dbReference type="SUPFAM" id="SSF51230">
    <property type="entry name" value="Single hybrid motif"/>
    <property type="match status" value="1"/>
</dbReference>
<dbReference type="InterPro" id="IPR003016">
    <property type="entry name" value="2-oxoA_DH_lipoyl-BS"/>
</dbReference>
<dbReference type="EMBL" id="CADCVJ010000002">
    <property type="protein sequence ID" value="CAA9461009.1"/>
    <property type="molecule type" value="Genomic_DNA"/>
</dbReference>
<dbReference type="InterPro" id="IPR050537">
    <property type="entry name" value="2-oxoacid_dehydrogenase"/>
</dbReference>
<dbReference type="PANTHER" id="PTHR43416:SF8">
    <property type="entry name" value="LIPOAMIDE ACYLTRANSFERASE COMPONENT OF BRANCHED-CHAIN ALPHA-KETO ACID DEHYDROGENASE COMPLEX"/>
    <property type="match status" value="1"/>
</dbReference>
<dbReference type="PROSITE" id="PS00189">
    <property type="entry name" value="LIPOYL"/>
    <property type="match status" value="1"/>
</dbReference>
<proteinExistence type="predicted"/>
<dbReference type="GO" id="GO:0004149">
    <property type="term" value="F:dihydrolipoyllysine-residue succinyltransferase activity"/>
    <property type="evidence" value="ECO:0007669"/>
    <property type="project" value="TreeGrafter"/>
</dbReference>
<evidence type="ECO:0000256" key="1">
    <source>
        <dbReference type="ARBA" id="ARBA00022823"/>
    </source>
</evidence>